<proteinExistence type="predicted"/>
<feature type="transmembrane region" description="Helical" evidence="2">
    <location>
        <begin position="7"/>
        <end position="26"/>
    </location>
</feature>
<dbReference type="EMBL" id="CP045119">
    <property type="protein sequence ID" value="QIN84444.1"/>
    <property type="molecule type" value="Genomic_DNA"/>
</dbReference>
<keyword evidence="4" id="KW-1185">Reference proteome</keyword>
<accession>A0A6G8QD56</accession>
<dbReference type="AlphaFoldDB" id="A0A6G8QD56"/>
<gene>
    <name evidence="3" type="ORF">GBA63_18695</name>
</gene>
<sequence>MIAFLRSRAGVVLLASLAVAGFFLVLEHRVHLSGFLPYALVALFIVFHLFMHRGHGGHGGHGGHSADDDERVKPPKEGTR</sequence>
<evidence type="ECO:0000256" key="1">
    <source>
        <dbReference type="SAM" id="MobiDB-lite"/>
    </source>
</evidence>
<dbReference type="KEGG" id="rub:GBA63_18695"/>
<keyword evidence="2" id="KW-1133">Transmembrane helix</keyword>
<name>A0A6G8QD56_9ACTN</name>
<protein>
    <submittedName>
        <fullName evidence="3">DUF2933 domain-containing protein</fullName>
    </submittedName>
</protein>
<dbReference type="Proteomes" id="UP000501452">
    <property type="component" value="Chromosome"/>
</dbReference>
<dbReference type="RefSeq" id="WP_166178634.1">
    <property type="nucleotide sequence ID" value="NZ_CP045119.1"/>
</dbReference>
<evidence type="ECO:0000313" key="4">
    <source>
        <dbReference type="Proteomes" id="UP000501452"/>
    </source>
</evidence>
<feature type="transmembrane region" description="Helical" evidence="2">
    <location>
        <begin position="32"/>
        <end position="51"/>
    </location>
</feature>
<dbReference type="Pfam" id="PF11666">
    <property type="entry name" value="DUF2933"/>
    <property type="match status" value="1"/>
</dbReference>
<feature type="compositionally biased region" description="Basic and acidic residues" evidence="1">
    <location>
        <begin position="64"/>
        <end position="80"/>
    </location>
</feature>
<keyword evidence="2" id="KW-0812">Transmembrane</keyword>
<reference evidence="3 4" key="1">
    <citation type="submission" date="2019-10" db="EMBL/GenBank/DDBJ databases">
        <title>Rubrobacter sp nov SCSIO 52090 isolated from a deep-sea sediment in the South China Sea.</title>
        <authorList>
            <person name="Chen R.W."/>
        </authorList>
    </citation>
    <scope>NUCLEOTIDE SEQUENCE [LARGE SCALE GENOMIC DNA]</scope>
    <source>
        <strain evidence="3 4">SCSIO 52909</strain>
    </source>
</reference>
<evidence type="ECO:0000256" key="2">
    <source>
        <dbReference type="SAM" id="Phobius"/>
    </source>
</evidence>
<keyword evidence="2" id="KW-0472">Membrane</keyword>
<dbReference type="InterPro" id="IPR021682">
    <property type="entry name" value="DUF2933"/>
</dbReference>
<evidence type="ECO:0000313" key="3">
    <source>
        <dbReference type="EMBL" id="QIN84444.1"/>
    </source>
</evidence>
<feature type="region of interest" description="Disordered" evidence="1">
    <location>
        <begin position="56"/>
        <end position="80"/>
    </location>
</feature>
<organism evidence="3 4">
    <name type="scientific">Rubrobacter tropicus</name>
    <dbReference type="NCBI Taxonomy" id="2653851"/>
    <lineage>
        <taxon>Bacteria</taxon>
        <taxon>Bacillati</taxon>
        <taxon>Actinomycetota</taxon>
        <taxon>Rubrobacteria</taxon>
        <taxon>Rubrobacterales</taxon>
        <taxon>Rubrobacteraceae</taxon>
        <taxon>Rubrobacter</taxon>
    </lineage>
</organism>